<dbReference type="GO" id="GO:0004312">
    <property type="term" value="F:fatty acid synthase activity"/>
    <property type="evidence" value="ECO:0007669"/>
    <property type="project" value="TreeGrafter"/>
</dbReference>
<evidence type="ECO:0000259" key="4">
    <source>
        <dbReference type="Pfam" id="PF00109"/>
    </source>
</evidence>
<dbReference type="InterPro" id="IPR050091">
    <property type="entry name" value="PKS_NRPS_Biosynth_Enz"/>
</dbReference>
<organism evidence="5 6">
    <name type="scientific">Fusarium acutatum</name>
    <dbReference type="NCBI Taxonomy" id="78861"/>
    <lineage>
        <taxon>Eukaryota</taxon>
        <taxon>Fungi</taxon>
        <taxon>Dikarya</taxon>
        <taxon>Ascomycota</taxon>
        <taxon>Pezizomycotina</taxon>
        <taxon>Sordariomycetes</taxon>
        <taxon>Hypocreomycetidae</taxon>
        <taxon>Hypocreales</taxon>
        <taxon>Nectriaceae</taxon>
        <taxon>Fusarium</taxon>
        <taxon>Fusarium fujikuroi species complex</taxon>
    </lineage>
</organism>
<dbReference type="PANTHER" id="PTHR43775:SF46">
    <property type="entry name" value="FUMIGERMIN SYNTHASE"/>
    <property type="match status" value="1"/>
</dbReference>
<dbReference type="Pfam" id="PF00109">
    <property type="entry name" value="ketoacyl-synt"/>
    <property type="match status" value="1"/>
</dbReference>
<comment type="caution">
    <text evidence="5">The sequence shown here is derived from an EMBL/GenBank/DDBJ whole genome shotgun (WGS) entry which is preliminary data.</text>
</comment>
<dbReference type="SUPFAM" id="SSF53901">
    <property type="entry name" value="Thiolase-like"/>
    <property type="match status" value="1"/>
</dbReference>
<evidence type="ECO:0000256" key="1">
    <source>
        <dbReference type="ARBA" id="ARBA00022450"/>
    </source>
</evidence>
<dbReference type="EMBL" id="JAADJF010000157">
    <property type="protein sequence ID" value="KAF4436132.1"/>
    <property type="molecule type" value="Genomic_DNA"/>
</dbReference>
<feature type="domain" description="Beta-ketoacyl synthase-like N-terminal" evidence="4">
    <location>
        <begin position="41"/>
        <end position="119"/>
    </location>
</feature>
<evidence type="ECO:0000313" key="5">
    <source>
        <dbReference type="EMBL" id="KAF4436132.1"/>
    </source>
</evidence>
<dbReference type="GO" id="GO:0006633">
    <property type="term" value="P:fatty acid biosynthetic process"/>
    <property type="evidence" value="ECO:0007669"/>
    <property type="project" value="TreeGrafter"/>
</dbReference>
<sequence>MDASANVVNRGEAPHRDNVINEQHLHNGEKNPVPDTPEAPQIAICGITLRLPRGISNCQDYWDLLYHGLDARRPIPSSRFNINGFNDRLGGKDPIKTRHGYFIEDDLSRLDTTFLMTKNELDRFFLSRLAQRLG</sequence>
<proteinExistence type="predicted"/>
<gene>
    <name evidence="5" type="ORF">FACUT_6704</name>
</gene>
<protein>
    <submittedName>
        <fullName evidence="5">Polyketide synthase</fullName>
    </submittedName>
</protein>
<name>A0A8H4JNS5_9HYPO</name>
<feature type="compositionally biased region" description="Basic and acidic residues" evidence="3">
    <location>
        <begin position="12"/>
        <end position="29"/>
    </location>
</feature>
<keyword evidence="6" id="KW-1185">Reference proteome</keyword>
<evidence type="ECO:0000256" key="2">
    <source>
        <dbReference type="ARBA" id="ARBA00022553"/>
    </source>
</evidence>
<reference evidence="5 6" key="1">
    <citation type="submission" date="2020-01" db="EMBL/GenBank/DDBJ databases">
        <title>Identification and distribution of gene clusters putatively required for synthesis of sphingolipid metabolism inhibitors in phylogenetically diverse species of the filamentous fungus Fusarium.</title>
        <authorList>
            <person name="Kim H.-S."/>
            <person name="Busman M."/>
            <person name="Brown D.W."/>
            <person name="Divon H."/>
            <person name="Uhlig S."/>
            <person name="Proctor R.H."/>
        </authorList>
    </citation>
    <scope>NUCLEOTIDE SEQUENCE [LARGE SCALE GENOMIC DNA]</scope>
    <source>
        <strain evidence="5 6">NRRL 13308</strain>
    </source>
</reference>
<evidence type="ECO:0000256" key="3">
    <source>
        <dbReference type="SAM" id="MobiDB-lite"/>
    </source>
</evidence>
<dbReference type="Proteomes" id="UP000536711">
    <property type="component" value="Unassembled WGS sequence"/>
</dbReference>
<dbReference type="InterPro" id="IPR014030">
    <property type="entry name" value="Ketoacyl_synth_N"/>
</dbReference>
<dbReference type="PANTHER" id="PTHR43775">
    <property type="entry name" value="FATTY ACID SYNTHASE"/>
    <property type="match status" value="1"/>
</dbReference>
<keyword evidence="2" id="KW-0597">Phosphoprotein</keyword>
<dbReference type="Gene3D" id="3.40.47.10">
    <property type="match status" value="1"/>
</dbReference>
<dbReference type="InterPro" id="IPR016039">
    <property type="entry name" value="Thiolase-like"/>
</dbReference>
<dbReference type="OrthoDB" id="329835at2759"/>
<dbReference type="AlphaFoldDB" id="A0A8H4JNS5"/>
<feature type="region of interest" description="Disordered" evidence="3">
    <location>
        <begin position="1"/>
        <end position="37"/>
    </location>
</feature>
<dbReference type="GO" id="GO:0044550">
    <property type="term" value="P:secondary metabolite biosynthetic process"/>
    <property type="evidence" value="ECO:0007669"/>
    <property type="project" value="TreeGrafter"/>
</dbReference>
<keyword evidence="1" id="KW-0596">Phosphopantetheine</keyword>
<accession>A0A8H4JNS5</accession>
<evidence type="ECO:0000313" key="6">
    <source>
        <dbReference type="Proteomes" id="UP000536711"/>
    </source>
</evidence>